<keyword evidence="8" id="KW-0460">Magnesium</keyword>
<keyword evidence="16" id="KW-1185">Reference proteome</keyword>
<evidence type="ECO:0000313" key="15">
    <source>
        <dbReference type="EMBL" id="RAG86958.1"/>
    </source>
</evidence>
<accession>A0A2X0JH09</accession>
<evidence type="ECO:0000256" key="4">
    <source>
        <dbReference type="ARBA" id="ARBA00001936"/>
    </source>
</evidence>
<dbReference type="GO" id="GO:0070179">
    <property type="term" value="P:D-serine biosynthetic process"/>
    <property type="evidence" value="ECO:0007669"/>
    <property type="project" value="TreeGrafter"/>
</dbReference>
<comment type="caution">
    <text evidence="15">The sequence shown here is derived from an EMBL/GenBank/DDBJ whole genome shotgun (WGS) entry which is preliminary data.</text>
</comment>
<dbReference type="GO" id="GO:0003941">
    <property type="term" value="F:L-serine ammonia-lyase activity"/>
    <property type="evidence" value="ECO:0007669"/>
    <property type="project" value="TreeGrafter"/>
</dbReference>
<evidence type="ECO:0000256" key="6">
    <source>
        <dbReference type="ARBA" id="ARBA00010869"/>
    </source>
</evidence>
<gene>
    <name evidence="15" type="ORF">DN069_03845</name>
</gene>
<comment type="cofactor">
    <cofactor evidence="4">
        <name>Mn(2+)</name>
        <dbReference type="ChEBI" id="CHEBI:29035"/>
    </cofactor>
</comment>
<comment type="cofactor">
    <cofactor evidence="2">
        <name>Ca(2+)</name>
        <dbReference type="ChEBI" id="CHEBI:29108"/>
    </cofactor>
</comment>
<dbReference type="GO" id="GO:0004794">
    <property type="term" value="F:threonine deaminase activity"/>
    <property type="evidence" value="ECO:0007669"/>
    <property type="project" value="UniProtKB-EC"/>
</dbReference>
<dbReference type="PANTHER" id="PTHR43050">
    <property type="entry name" value="SERINE / THREONINE RACEMASE FAMILY MEMBER"/>
    <property type="match status" value="1"/>
</dbReference>
<dbReference type="GO" id="GO:0000287">
    <property type="term" value="F:magnesium ion binding"/>
    <property type="evidence" value="ECO:0007669"/>
    <property type="project" value="TreeGrafter"/>
</dbReference>
<sequence>MALVTLDELREAQRRIAGVAVRTPLLPCPWADRPEGVLRSSSNKGGGGRGAGRSLHLKPENLQPTGAFKLRGAYNRLAALTPEERARGVVAQSSGNHAQAVAYAARELGIKAVIVMPDTSPAVKVENTRSYGAEVILVDMTQRDDLPAELVERHGYVWVPPYDDPYIIAGQGTTGLEISDDAAALDLDLQTVLVPVSGGGLISGVATALKLTMPGVRVIGVEPALAGDAAESFRAGERRAWAHADTYRTIADGLRTTSLGELPWEHVQAYVDDIITVSEEEIAESVAVLARRGRLVAEPSGAVATAAYLFHAEELPGSRFAAIVSGGNLEPSLLARLLAQ</sequence>
<protein>
    <recommendedName>
        <fullName evidence="7">threonine ammonia-lyase</fullName>
        <ecNumber evidence="7">4.3.1.19</ecNumber>
    </recommendedName>
    <alternativeName>
        <fullName evidence="12">Threonine deaminase</fullName>
    </alternativeName>
</protein>
<dbReference type="InterPro" id="IPR001926">
    <property type="entry name" value="TrpB-like_PALP"/>
</dbReference>
<feature type="region of interest" description="Disordered" evidence="13">
    <location>
        <begin position="33"/>
        <end position="58"/>
    </location>
</feature>
<dbReference type="SUPFAM" id="SSF53686">
    <property type="entry name" value="Tryptophan synthase beta subunit-like PLP-dependent enzymes"/>
    <property type="match status" value="1"/>
</dbReference>
<keyword evidence="10" id="KW-0456">Lyase</keyword>
<evidence type="ECO:0000256" key="2">
    <source>
        <dbReference type="ARBA" id="ARBA00001913"/>
    </source>
</evidence>
<name>A0A2X0JH09_9ACTN</name>
<dbReference type="Pfam" id="PF00291">
    <property type="entry name" value="PALP"/>
    <property type="match status" value="1"/>
</dbReference>
<comment type="similarity">
    <text evidence="6">Belongs to the serine/threonine dehydratase family.</text>
</comment>
<dbReference type="PROSITE" id="PS00165">
    <property type="entry name" value="DEHYDRATASE_SER_THR"/>
    <property type="match status" value="1"/>
</dbReference>
<evidence type="ECO:0000256" key="1">
    <source>
        <dbReference type="ARBA" id="ARBA00001274"/>
    </source>
</evidence>
<organism evidence="15 16">
    <name type="scientific">Streptacidiphilus pinicola</name>
    <dbReference type="NCBI Taxonomy" id="2219663"/>
    <lineage>
        <taxon>Bacteria</taxon>
        <taxon>Bacillati</taxon>
        <taxon>Actinomycetota</taxon>
        <taxon>Actinomycetes</taxon>
        <taxon>Kitasatosporales</taxon>
        <taxon>Streptomycetaceae</taxon>
        <taxon>Streptacidiphilus</taxon>
    </lineage>
</organism>
<feature type="domain" description="Tryptophan synthase beta chain-like PALP" evidence="14">
    <location>
        <begin position="50"/>
        <end position="326"/>
    </location>
</feature>
<dbReference type="RefSeq" id="WP_111499377.1">
    <property type="nucleotide sequence ID" value="NZ_QKYN01000016.1"/>
</dbReference>
<dbReference type="Proteomes" id="UP000248889">
    <property type="component" value="Unassembled WGS sequence"/>
</dbReference>
<dbReference type="GO" id="GO:0018114">
    <property type="term" value="F:threonine racemase activity"/>
    <property type="evidence" value="ECO:0007669"/>
    <property type="project" value="TreeGrafter"/>
</dbReference>
<evidence type="ECO:0000256" key="10">
    <source>
        <dbReference type="ARBA" id="ARBA00023239"/>
    </source>
</evidence>
<evidence type="ECO:0000256" key="11">
    <source>
        <dbReference type="ARBA" id="ARBA00025527"/>
    </source>
</evidence>
<dbReference type="InterPro" id="IPR036052">
    <property type="entry name" value="TrpB-like_PALP_sf"/>
</dbReference>
<dbReference type="CDD" id="cd01562">
    <property type="entry name" value="Thr-dehyd"/>
    <property type="match status" value="1"/>
</dbReference>
<comment type="cofactor">
    <cofactor evidence="3">
        <name>pyridoxal 5'-phosphate</name>
        <dbReference type="ChEBI" id="CHEBI:597326"/>
    </cofactor>
</comment>
<dbReference type="GO" id="GO:0030170">
    <property type="term" value="F:pyridoxal phosphate binding"/>
    <property type="evidence" value="ECO:0007669"/>
    <property type="project" value="InterPro"/>
</dbReference>
<dbReference type="GO" id="GO:0005524">
    <property type="term" value="F:ATP binding"/>
    <property type="evidence" value="ECO:0007669"/>
    <property type="project" value="TreeGrafter"/>
</dbReference>
<comment type="catalytic activity">
    <reaction evidence="1">
        <text>L-threonine = 2-oxobutanoate + NH4(+)</text>
        <dbReference type="Rhea" id="RHEA:22108"/>
        <dbReference type="ChEBI" id="CHEBI:16763"/>
        <dbReference type="ChEBI" id="CHEBI:28938"/>
        <dbReference type="ChEBI" id="CHEBI:57926"/>
        <dbReference type="EC" id="4.3.1.19"/>
    </reaction>
</comment>
<evidence type="ECO:0000256" key="5">
    <source>
        <dbReference type="ARBA" id="ARBA00001946"/>
    </source>
</evidence>
<dbReference type="InterPro" id="IPR000634">
    <property type="entry name" value="Ser/Thr_deHydtase_PyrdxlP-BS"/>
</dbReference>
<evidence type="ECO:0000256" key="8">
    <source>
        <dbReference type="ARBA" id="ARBA00022842"/>
    </source>
</evidence>
<evidence type="ECO:0000256" key="3">
    <source>
        <dbReference type="ARBA" id="ARBA00001933"/>
    </source>
</evidence>
<dbReference type="FunFam" id="3.40.50.1100:FF:000005">
    <property type="entry name" value="Threonine dehydratase catabolic"/>
    <property type="match status" value="1"/>
</dbReference>
<dbReference type="GO" id="GO:0030378">
    <property type="term" value="F:serine racemase activity"/>
    <property type="evidence" value="ECO:0007669"/>
    <property type="project" value="TreeGrafter"/>
</dbReference>
<evidence type="ECO:0000256" key="13">
    <source>
        <dbReference type="SAM" id="MobiDB-lite"/>
    </source>
</evidence>
<keyword evidence="9" id="KW-0663">Pyridoxal phosphate</keyword>
<evidence type="ECO:0000256" key="7">
    <source>
        <dbReference type="ARBA" id="ARBA00012096"/>
    </source>
</evidence>
<reference evidence="15 16" key="1">
    <citation type="submission" date="2018-06" db="EMBL/GenBank/DDBJ databases">
        <title>Streptacidiphilus pinicola sp. nov., isolated from pine grove soil.</title>
        <authorList>
            <person name="Roh S.G."/>
            <person name="Park S."/>
            <person name="Kim M.-K."/>
            <person name="Yun B.-R."/>
            <person name="Park J."/>
            <person name="Kim M.J."/>
            <person name="Kim Y.S."/>
            <person name="Kim S.B."/>
        </authorList>
    </citation>
    <scope>NUCLEOTIDE SEQUENCE [LARGE SCALE GENOMIC DNA]</scope>
    <source>
        <strain evidence="15 16">MMS16-CNU450</strain>
    </source>
</reference>
<dbReference type="EC" id="4.3.1.19" evidence="7"/>
<dbReference type="Gene3D" id="3.40.50.1100">
    <property type="match status" value="2"/>
</dbReference>
<dbReference type="FunFam" id="3.40.50.1100:FF:000007">
    <property type="entry name" value="L-threonine dehydratase catabolic TdcB"/>
    <property type="match status" value="1"/>
</dbReference>
<evidence type="ECO:0000256" key="9">
    <source>
        <dbReference type="ARBA" id="ARBA00022898"/>
    </source>
</evidence>
<dbReference type="OrthoDB" id="9811476at2"/>
<evidence type="ECO:0000256" key="12">
    <source>
        <dbReference type="ARBA" id="ARBA00031427"/>
    </source>
</evidence>
<dbReference type="AlphaFoldDB" id="A0A2X0JH09"/>
<dbReference type="PANTHER" id="PTHR43050:SF1">
    <property type="entry name" value="SERINE RACEMASE"/>
    <property type="match status" value="1"/>
</dbReference>
<comment type="function">
    <text evidence="11">Catalyzes the anaerobic formation of alpha-ketobutyrate and ammonia from threonine in a two-step reaction. The first step involved a dehydration of threonine and a production of enamine intermediates (aminocrotonate), which tautomerizes to its imine form (iminobutyrate). Both intermediates are unstable and short-lived. The second step is the nonenzymatic hydrolysis of the enamine/imine intermediates to form 2-ketobutyrate and free ammonia. In the low water environment of the cell, the second step is accelerated by RidA.</text>
</comment>
<dbReference type="EMBL" id="QKYN01000016">
    <property type="protein sequence ID" value="RAG86958.1"/>
    <property type="molecule type" value="Genomic_DNA"/>
</dbReference>
<evidence type="ECO:0000313" key="16">
    <source>
        <dbReference type="Proteomes" id="UP000248889"/>
    </source>
</evidence>
<proteinExistence type="inferred from homology"/>
<evidence type="ECO:0000259" key="14">
    <source>
        <dbReference type="Pfam" id="PF00291"/>
    </source>
</evidence>
<comment type="cofactor">
    <cofactor evidence="5">
        <name>Mg(2+)</name>
        <dbReference type="ChEBI" id="CHEBI:18420"/>
    </cofactor>
</comment>